<feature type="domain" description="Peptidase S26" evidence="7">
    <location>
        <begin position="39"/>
        <end position="111"/>
    </location>
</feature>
<evidence type="ECO:0000313" key="8">
    <source>
        <dbReference type="EMBL" id="MFB9715302.1"/>
    </source>
</evidence>
<dbReference type="SUPFAM" id="SSF51306">
    <property type="entry name" value="LexA/Signal peptidase"/>
    <property type="match status" value="1"/>
</dbReference>
<reference evidence="8 9" key="1">
    <citation type="submission" date="2024-09" db="EMBL/GenBank/DDBJ databases">
        <authorList>
            <person name="Sun Q."/>
            <person name="Mori K."/>
        </authorList>
    </citation>
    <scope>NUCLEOTIDE SEQUENCE [LARGE SCALE GENOMIC DNA]</scope>
    <source>
        <strain evidence="8 9">JCM 13519</strain>
    </source>
</reference>
<gene>
    <name evidence="8" type="ORF">ACFFPI_14385</name>
</gene>
<dbReference type="NCBIfam" id="TIGR02228">
    <property type="entry name" value="sigpep_I_arch"/>
    <property type="match status" value="1"/>
</dbReference>
<sequence length="206" mass="21490">MDSSLSSGTGPRLGARTRQRISARRVLRMIATTAATLAAMAFLAVGVVAPLLHIGFSPVLTGSMRPAYAPGDLLITAPADVSSLRPGQIAVFTPPGESVPFAHRITAIAGTSSKPILTTKGDANPAPDHWQAVLDQTQVPVVVAVVPSVGSALLWIESPLQRALLTALFGLTVTGSAVWWILRSSPASSERHTSGHSGRRRAVHAL</sequence>
<dbReference type="InterPro" id="IPR019533">
    <property type="entry name" value="Peptidase_S26"/>
</dbReference>
<evidence type="ECO:0000256" key="5">
    <source>
        <dbReference type="NCBIfam" id="TIGR02228"/>
    </source>
</evidence>
<comment type="subcellular location">
    <subcellularLocation>
        <location evidence="1">Membrane</location>
    </subcellularLocation>
</comment>
<dbReference type="PANTHER" id="PTHR10806">
    <property type="entry name" value="SIGNAL PEPTIDASE COMPLEX CATALYTIC SUBUNIT SEC11"/>
    <property type="match status" value="1"/>
</dbReference>
<keyword evidence="2 6" id="KW-0812">Transmembrane</keyword>
<dbReference type="RefSeq" id="WP_345035143.1">
    <property type="nucleotide sequence ID" value="NZ_BAABED010000001.1"/>
</dbReference>
<evidence type="ECO:0000313" key="9">
    <source>
        <dbReference type="Proteomes" id="UP001589536"/>
    </source>
</evidence>
<dbReference type="InterPro" id="IPR036286">
    <property type="entry name" value="LexA/Signal_pep-like_sf"/>
</dbReference>
<evidence type="ECO:0000256" key="3">
    <source>
        <dbReference type="ARBA" id="ARBA00022989"/>
    </source>
</evidence>
<name>A0ABV5USX5_9MICC</name>
<proteinExistence type="predicted"/>
<organism evidence="8 9">
    <name type="scientific">Arthrobacter methylotrophus</name>
    <dbReference type="NCBI Taxonomy" id="121291"/>
    <lineage>
        <taxon>Bacteria</taxon>
        <taxon>Bacillati</taxon>
        <taxon>Actinomycetota</taxon>
        <taxon>Actinomycetes</taxon>
        <taxon>Micrococcales</taxon>
        <taxon>Micrococcaceae</taxon>
        <taxon>Arthrobacter</taxon>
    </lineage>
</organism>
<dbReference type="Proteomes" id="UP001589536">
    <property type="component" value="Unassembled WGS sequence"/>
</dbReference>
<accession>A0ABV5USX5</accession>
<dbReference type="PRINTS" id="PR00728">
    <property type="entry name" value="SIGNALPTASE"/>
</dbReference>
<dbReference type="EMBL" id="JBHMBH010000029">
    <property type="protein sequence ID" value="MFB9715302.1"/>
    <property type="molecule type" value="Genomic_DNA"/>
</dbReference>
<keyword evidence="9" id="KW-1185">Reference proteome</keyword>
<dbReference type="EC" id="3.4.21.89" evidence="5"/>
<evidence type="ECO:0000259" key="7">
    <source>
        <dbReference type="Pfam" id="PF10502"/>
    </source>
</evidence>
<feature type="transmembrane region" description="Helical" evidence="6">
    <location>
        <begin position="163"/>
        <end position="182"/>
    </location>
</feature>
<keyword evidence="8" id="KW-0378">Hydrolase</keyword>
<evidence type="ECO:0000256" key="4">
    <source>
        <dbReference type="ARBA" id="ARBA00023136"/>
    </source>
</evidence>
<dbReference type="Pfam" id="PF10502">
    <property type="entry name" value="Peptidase_S26"/>
    <property type="match status" value="1"/>
</dbReference>
<evidence type="ECO:0000256" key="1">
    <source>
        <dbReference type="ARBA" id="ARBA00004370"/>
    </source>
</evidence>
<dbReference type="InterPro" id="IPR001733">
    <property type="entry name" value="Peptidase_S26B"/>
</dbReference>
<evidence type="ECO:0000256" key="2">
    <source>
        <dbReference type="ARBA" id="ARBA00022692"/>
    </source>
</evidence>
<comment type="caution">
    <text evidence="8">The sequence shown here is derived from an EMBL/GenBank/DDBJ whole genome shotgun (WGS) entry which is preliminary data.</text>
</comment>
<dbReference type="CDD" id="cd06530">
    <property type="entry name" value="S26_SPase_I"/>
    <property type="match status" value="1"/>
</dbReference>
<evidence type="ECO:0000256" key="6">
    <source>
        <dbReference type="SAM" id="Phobius"/>
    </source>
</evidence>
<protein>
    <recommendedName>
        <fullName evidence="5">Signal peptidase I</fullName>
        <ecNumber evidence="5">3.4.21.89</ecNumber>
    </recommendedName>
</protein>
<dbReference type="GO" id="GO:0009003">
    <property type="term" value="F:signal peptidase activity"/>
    <property type="evidence" value="ECO:0007669"/>
    <property type="project" value="UniProtKB-EC"/>
</dbReference>
<feature type="transmembrane region" description="Helical" evidence="6">
    <location>
        <begin position="137"/>
        <end position="156"/>
    </location>
</feature>
<dbReference type="PANTHER" id="PTHR10806:SF6">
    <property type="entry name" value="SIGNAL PEPTIDASE COMPLEX CATALYTIC SUBUNIT SEC11"/>
    <property type="match status" value="1"/>
</dbReference>
<feature type="transmembrane region" description="Helical" evidence="6">
    <location>
        <begin position="26"/>
        <end position="56"/>
    </location>
</feature>
<keyword evidence="4 6" id="KW-0472">Membrane</keyword>
<keyword evidence="3 6" id="KW-1133">Transmembrane helix</keyword>